<dbReference type="AlphaFoldDB" id="A0A0C2GGU8"/>
<dbReference type="Proteomes" id="UP000054047">
    <property type="component" value="Unassembled WGS sequence"/>
</dbReference>
<evidence type="ECO:0000313" key="3">
    <source>
        <dbReference type="Proteomes" id="UP000054047"/>
    </source>
</evidence>
<proteinExistence type="predicted"/>
<gene>
    <name evidence="2" type="ORF">ANCDUO_09372</name>
</gene>
<evidence type="ECO:0000256" key="1">
    <source>
        <dbReference type="SAM" id="MobiDB-lite"/>
    </source>
</evidence>
<organism evidence="2 3">
    <name type="scientific">Ancylostoma duodenale</name>
    <dbReference type="NCBI Taxonomy" id="51022"/>
    <lineage>
        <taxon>Eukaryota</taxon>
        <taxon>Metazoa</taxon>
        <taxon>Ecdysozoa</taxon>
        <taxon>Nematoda</taxon>
        <taxon>Chromadorea</taxon>
        <taxon>Rhabditida</taxon>
        <taxon>Rhabditina</taxon>
        <taxon>Rhabditomorpha</taxon>
        <taxon>Strongyloidea</taxon>
        <taxon>Ancylostomatidae</taxon>
        <taxon>Ancylostomatinae</taxon>
        <taxon>Ancylostoma</taxon>
    </lineage>
</organism>
<protein>
    <submittedName>
        <fullName evidence="2">Uncharacterized protein</fullName>
    </submittedName>
</protein>
<sequence length="69" mass="7780">MASDEQESGPRQRTGQTLKKKKKKSGNITSTVYEKQEAYLARLTMKNSSGCEQTSAIFRQTNPIKAREN</sequence>
<name>A0A0C2GGU8_9BILA</name>
<reference evidence="2 3" key="1">
    <citation type="submission" date="2013-12" db="EMBL/GenBank/DDBJ databases">
        <title>Draft genome of the parsitic nematode Ancylostoma duodenale.</title>
        <authorList>
            <person name="Mitreva M."/>
        </authorList>
    </citation>
    <scope>NUCLEOTIDE SEQUENCE [LARGE SCALE GENOMIC DNA]</scope>
    <source>
        <strain evidence="2 3">Zhejiang</strain>
    </source>
</reference>
<evidence type="ECO:0000313" key="2">
    <source>
        <dbReference type="EMBL" id="KIH60380.1"/>
    </source>
</evidence>
<accession>A0A0C2GGU8</accession>
<dbReference type="EMBL" id="KN731014">
    <property type="protein sequence ID" value="KIH60380.1"/>
    <property type="molecule type" value="Genomic_DNA"/>
</dbReference>
<keyword evidence="3" id="KW-1185">Reference proteome</keyword>
<feature type="region of interest" description="Disordered" evidence="1">
    <location>
        <begin position="1"/>
        <end position="30"/>
    </location>
</feature>